<dbReference type="Pfam" id="PF10029">
    <property type="entry name" value="DUF2271"/>
    <property type="match status" value="1"/>
</dbReference>
<dbReference type="InterPro" id="IPR014469">
    <property type="entry name" value="DUF2271"/>
</dbReference>
<dbReference type="Proteomes" id="UP001216907">
    <property type="component" value="Unassembled WGS sequence"/>
</dbReference>
<keyword evidence="6" id="KW-0479">Metal-binding</keyword>
<evidence type="ECO:0000256" key="3">
    <source>
        <dbReference type="ARBA" id="ARBA00016337"/>
    </source>
</evidence>
<dbReference type="PANTHER" id="PTHR30040:SF2">
    <property type="entry name" value="FAD:PROTEIN FMN TRANSFERASE"/>
    <property type="match status" value="1"/>
</dbReference>
<evidence type="ECO:0000256" key="6">
    <source>
        <dbReference type="ARBA" id="ARBA00022723"/>
    </source>
</evidence>
<keyword evidence="8" id="KW-0460">Magnesium</keyword>
<dbReference type="PANTHER" id="PTHR30040">
    <property type="entry name" value="THIAMINE BIOSYNTHESIS LIPOPROTEIN APBE"/>
    <property type="match status" value="1"/>
</dbReference>
<name>A0ABT6F4W8_9BACT</name>
<keyword evidence="5" id="KW-0808">Transferase</keyword>
<gene>
    <name evidence="13" type="ORF">PZE19_02400</name>
</gene>
<proteinExistence type="predicted"/>
<keyword evidence="4" id="KW-0285">Flavoprotein</keyword>
<keyword evidence="7" id="KW-0274">FAD</keyword>
<feature type="region of interest" description="Disordered" evidence="11">
    <location>
        <begin position="126"/>
        <end position="145"/>
    </location>
</feature>
<sequence length="515" mass="55984">MSRRIAMGVLVLGLWAGRATLAADDYLFAHDDVMGTSLELSVRASDAAAARRAEGRVLREIDRLAAILSNHDPASEFRRWQAAPVGPSKVSPELCEVLALSDIWRERTGGAFDPRVQALTSLWSEAARQNRPPSREERDAAASRSTDAAWRLDRAAGTAERLWAGPLTLDAIAKGYIVERAGLAGLAGDATVRGLMLNVGGDLRVLGETPRVISIAGPQLGSETNPPIAWVEVKNLAVATSGRKHRGYQIGGRWFSHIIDPRTGDPASAVLAATVIAPSSADADALATALNVMPPETGIRLAASLPQVACLIVDAEGGLHRNAAWRTYERPAPAPPTPTLTASQKAAAKGGDEDWGRDHELLVRFEINRPQERGRYRRPYVAVWVQDADGAPVRNLLLWVSMGGPGPFEWLPDLKRWYADDRARTKLNRTDPFQVAQPTRPPGEYSVAWDGKDDKGKPLKPGEYTILIEAVREQGGYGLIRKQVVVGGDPFVKELKGNDEIKSASLEYRPRKAER</sequence>
<dbReference type="EMBL" id="JARRAG010000001">
    <property type="protein sequence ID" value="MDG3002625.1"/>
    <property type="molecule type" value="Genomic_DNA"/>
</dbReference>
<keyword evidence="12" id="KW-0732">Signal</keyword>
<dbReference type="RefSeq" id="WP_277858989.1">
    <property type="nucleotide sequence ID" value="NZ_JARRAG010000001.1"/>
</dbReference>
<keyword evidence="14" id="KW-1185">Reference proteome</keyword>
<dbReference type="SUPFAM" id="SSF143631">
    <property type="entry name" value="ApbE-like"/>
    <property type="match status" value="1"/>
</dbReference>
<evidence type="ECO:0000256" key="8">
    <source>
        <dbReference type="ARBA" id="ARBA00022842"/>
    </source>
</evidence>
<evidence type="ECO:0000256" key="9">
    <source>
        <dbReference type="ARBA" id="ARBA00031306"/>
    </source>
</evidence>
<evidence type="ECO:0000256" key="4">
    <source>
        <dbReference type="ARBA" id="ARBA00022630"/>
    </source>
</evidence>
<reference evidence="13 14" key="1">
    <citation type="submission" date="2023-03" db="EMBL/GenBank/DDBJ databases">
        <title>Paludisphaera mucosa sp. nov. a novel planctomycete from northern fen.</title>
        <authorList>
            <person name="Ivanova A."/>
        </authorList>
    </citation>
    <scope>NUCLEOTIDE SEQUENCE [LARGE SCALE GENOMIC DNA]</scope>
    <source>
        <strain evidence="13 14">Pla2</strain>
    </source>
</reference>
<evidence type="ECO:0000256" key="2">
    <source>
        <dbReference type="ARBA" id="ARBA00011955"/>
    </source>
</evidence>
<evidence type="ECO:0000256" key="7">
    <source>
        <dbReference type="ARBA" id="ARBA00022827"/>
    </source>
</evidence>
<feature type="chain" id="PRO_5046862735" description="FAD:protein FMN transferase" evidence="12">
    <location>
        <begin position="23"/>
        <end position="515"/>
    </location>
</feature>
<dbReference type="InterPro" id="IPR003374">
    <property type="entry name" value="ApbE-like_sf"/>
</dbReference>
<dbReference type="Gene3D" id="2.60.40.4070">
    <property type="match status" value="1"/>
</dbReference>
<evidence type="ECO:0000256" key="11">
    <source>
        <dbReference type="SAM" id="MobiDB-lite"/>
    </source>
</evidence>
<dbReference type="Pfam" id="PF02424">
    <property type="entry name" value="ApbE"/>
    <property type="match status" value="1"/>
</dbReference>
<evidence type="ECO:0000256" key="1">
    <source>
        <dbReference type="ARBA" id="ARBA00001946"/>
    </source>
</evidence>
<evidence type="ECO:0000313" key="13">
    <source>
        <dbReference type="EMBL" id="MDG3002625.1"/>
    </source>
</evidence>
<comment type="catalytic activity">
    <reaction evidence="10">
        <text>L-threonyl-[protein] + FAD = FMN-L-threonyl-[protein] + AMP + H(+)</text>
        <dbReference type="Rhea" id="RHEA:36847"/>
        <dbReference type="Rhea" id="RHEA-COMP:11060"/>
        <dbReference type="Rhea" id="RHEA-COMP:11061"/>
        <dbReference type="ChEBI" id="CHEBI:15378"/>
        <dbReference type="ChEBI" id="CHEBI:30013"/>
        <dbReference type="ChEBI" id="CHEBI:57692"/>
        <dbReference type="ChEBI" id="CHEBI:74257"/>
        <dbReference type="ChEBI" id="CHEBI:456215"/>
        <dbReference type="EC" id="2.7.1.180"/>
    </reaction>
</comment>
<dbReference type="InterPro" id="IPR024932">
    <property type="entry name" value="ApbE"/>
</dbReference>
<feature type="signal peptide" evidence="12">
    <location>
        <begin position="1"/>
        <end position="22"/>
    </location>
</feature>
<organism evidence="13 14">
    <name type="scientific">Paludisphaera mucosa</name>
    <dbReference type="NCBI Taxonomy" id="3030827"/>
    <lineage>
        <taxon>Bacteria</taxon>
        <taxon>Pseudomonadati</taxon>
        <taxon>Planctomycetota</taxon>
        <taxon>Planctomycetia</taxon>
        <taxon>Isosphaerales</taxon>
        <taxon>Isosphaeraceae</taxon>
        <taxon>Paludisphaera</taxon>
    </lineage>
</organism>
<evidence type="ECO:0000256" key="5">
    <source>
        <dbReference type="ARBA" id="ARBA00022679"/>
    </source>
</evidence>
<evidence type="ECO:0000256" key="12">
    <source>
        <dbReference type="SAM" id="SignalP"/>
    </source>
</evidence>
<protein>
    <recommendedName>
        <fullName evidence="3">FAD:protein FMN transferase</fullName>
        <ecNumber evidence="2">2.7.1.180</ecNumber>
    </recommendedName>
    <alternativeName>
        <fullName evidence="9">Flavin transferase</fullName>
    </alternativeName>
</protein>
<dbReference type="EC" id="2.7.1.180" evidence="2"/>
<evidence type="ECO:0000313" key="14">
    <source>
        <dbReference type="Proteomes" id="UP001216907"/>
    </source>
</evidence>
<evidence type="ECO:0000256" key="10">
    <source>
        <dbReference type="ARBA" id="ARBA00048540"/>
    </source>
</evidence>
<accession>A0ABT6F4W8</accession>
<comment type="cofactor">
    <cofactor evidence="1">
        <name>Mg(2+)</name>
        <dbReference type="ChEBI" id="CHEBI:18420"/>
    </cofactor>
</comment>
<dbReference type="Gene3D" id="3.10.520.10">
    <property type="entry name" value="ApbE-like domains"/>
    <property type="match status" value="1"/>
</dbReference>
<comment type="caution">
    <text evidence="13">The sequence shown here is derived from an EMBL/GenBank/DDBJ whole genome shotgun (WGS) entry which is preliminary data.</text>
</comment>